<keyword evidence="2" id="KW-1185">Reference proteome</keyword>
<gene>
    <name evidence="1" type="ORF">BS47DRAFT_1366715</name>
</gene>
<dbReference type="OrthoDB" id="3141919at2759"/>
<evidence type="ECO:0000313" key="1">
    <source>
        <dbReference type="EMBL" id="KAF9507377.1"/>
    </source>
</evidence>
<dbReference type="EMBL" id="MU129083">
    <property type="protein sequence ID" value="KAF9507377.1"/>
    <property type="molecule type" value="Genomic_DNA"/>
</dbReference>
<dbReference type="AlphaFoldDB" id="A0A9P6AKR6"/>
<dbReference type="Proteomes" id="UP000886523">
    <property type="component" value="Unassembled WGS sequence"/>
</dbReference>
<organism evidence="1 2">
    <name type="scientific">Hydnum rufescens UP504</name>
    <dbReference type="NCBI Taxonomy" id="1448309"/>
    <lineage>
        <taxon>Eukaryota</taxon>
        <taxon>Fungi</taxon>
        <taxon>Dikarya</taxon>
        <taxon>Basidiomycota</taxon>
        <taxon>Agaricomycotina</taxon>
        <taxon>Agaricomycetes</taxon>
        <taxon>Cantharellales</taxon>
        <taxon>Hydnaceae</taxon>
        <taxon>Hydnum</taxon>
    </lineage>
</organism>
<protein>
    <submittedName>
        <fullName evidence="1">Uncharacterized protein</fullName>
    </submittedName>
</protein>
<proteinExistence type="predicted"/>
<reference evidence="1" key="1">
    <citation type="journal article" date="2020" name="Nat. Commun.">
        <title>Large-scale genome sequencing of mycorrhizal fungi provides insights into the early evolution of symbiotic traits.</title>
        <authorList>
            <person name="Miyauchi S."/>
            <person name="Kiss E."/>
            <person name="Kuo A."/>
            <person name="Drula E."/>
            <person name="Kohler A."/>
            <person name="Sanchez-Garcia M."/>
            <person name="Morin E."/>
            <person name="Andreopoulos B."/>
            <person name="Barry K.W."/>
            <person name="Bonito G."/>
            <person name="Buee M."/>
            <person name="Carver A."/>
            <person name="Chen C."/>
            <person name="Cichocki N."/>
            <person name="Clum A."/>
            <person name="Culley D."/>
            <person name="Crous P.W."/>
            <person name="Fauchery L."/>
            <person name="Girlanda M."/>
            <person name="Hayes R.D."/>
            <person name="Keri Z."/>
            <person name="LaButti K."/>
            <person name="Lipzen A."/>
            <person name="Lombard V."/>
            <person name="Magnuson J."/>
            <person name="Maillard F."/>
            <person name="Murat C."/>
            <person name="Nolan M."/>
            <person name="Ohm R.A."/>
            <person name="Pangilinan J."/>
            <person name="Pereira M.F."/>
            <person name="Perotto S."/>
            <person name="Peter M."/>
            <person name="Pfister S."/>
            <person name="Riley R."/>
            <person name="Sitrit Y."/>
            <person name="Stielow J.B."/>
            <person name="Szollosi G."/>
            <person name="Zifcakova L."/>
            <person name="Stursova M."/>
            <person name="Spatafora J.W."/>
            <person name="Tedersoo L."/>
            <person name="Vaario L.M."/>
            <person name="Yamada A."/>
            <person name="Yan M."/>
            <person name="Wang P."/>
            <person name="Xu J."/>
            <person name="Bruns T."/>
            <person name="Baldrian P."/>
            <person name="Vilgalys R."/>
            <person name="Dunand C."/>
            <person name="Henrissat B."/>
            <person name="Grigoriev I.V."/>
            <person name="Hibbett D."/>
            <person name="Nagy L.G."/>
            <person name="Martin F.M."/>
        </authorList>
    </citation>
    <scope>NUCLEOTIDE SEQUENCE</scope>
    <source>
        <strain evidence="1">UP504</strain>
    </source>
</reference>
<sequence length="176" mass="19733">MGTQSNATTFRDLLHLRDDARCVVTTSETALIASHLISSRSASAQMAVLGIHSFDLRIGILLWRPLDTLVNHFHLGFYHEMGDTYTLHNFHPTIRTLSVLGSQPIPIVTTPPLHLHSVTLSVHSRDIPVPPAGVFDWNYLQCVIGMFGTPQYKNVPNIRFFVYPFKTADDLDDEHG</sequence>
<accession>A0A9P6AKR6</accession>
<name>A0A9P6AKR6_9AGAM</name>
<evidence type="ECO:0000313" key="2">
    <source>
        <dbReference type="Proteomes" id="UP000886523"/>
    </source>
</evidence>
<comment type="caution">
    <text evidence="1">The sequence shown here is derived from an EMBL/GenBank/DDBJ whole genome shotgun (WGS) entry which is preliminary data.</text>
</comment>